<comment type="caution">
    <text evidence="2">The sequence shown here is derived from an EMBL/GenBank/DDBJ whole genome shotgun (WGS) entry which is preliminary data.</text>
</comment>
<protein>
    <submittedName>
        <fullName evidence="2">Uncharacterized protein</fullName>
    </submittedName>
</protein>
<feature type="compositionally biased region" description="Low complexity" evidence="1">
    <location>
        <begin position="88"/>
        <end position="101"/>
    </location>
</feature>
<accession>A0ABD1YEX6</accession>
<dbReference type="InterPro" id="IPR003719">
    <property type="entry name" value="Phenazine_PhzF-like"/>
</dbReference>
<dbReference type="PANTHER" id="PTHR13774:SF42">
    <property type="match status" value="1"/>
</dbReference>
<dbReference type="Gene3D" id="3.10.310.10">
    <property type="entry name" value="Diaminopimelate Epimerase, Chain A, domain 1"/>
    <property type="match status" value="2"/>
</dbReference>
<organism evidence="2 3">
    <name type="scientific">Riccia fluitans</name>
    <dbReference type="NCBI Taxonomy" id="41844"/>
    <lineage>
        <taxon>Eukaryota</taxon>
        <taxon>Viridiplantae</taxon>
        <taxon>Streptophyta</taxon>
        <taxon>Embryophyta</taxon>
        <taxon>Marchantiophyta</taxon>
        <taxon>Marchantiopsida</taxon>
        <taxon>Marchantiidae</taxon>
        <taxon>Marchantiales</taxon>
        <taxon>Ricciaceae</taxon>
        <taxon>Riccia</taxon>
    </lineage>
</organism>
<keyword evidence="3" id="KW-1185">Reference proteome</keyword>
<name>A0ABD1YEX6_9MARC</name>
<gene>
    <name evidence="2" type="ORF">R1flu_013979</name>
</gene>
<dbReference type="NCBIfam" id="TIGR00654">
    <property type="entry name" value="PhzF_family"/>
    <property type="match status" value="1"/>
</dbReference>
<dbReference type="PANTHER" id="PTHR13774">
    <property type="entry name" value="PHENAZINE BIOSYNTHESIS PROTEIN"/>
    <property type="match status" value="1"/>
</dbReference>
<evidence type="ECO:0000256" key="1">
    <source>
        <dbReference type="SAM" id="MobiDB-lite"/>
    </source>
</evidence>
<dbReference type="AlphaFoldDB" id="A0ABD1YEX6"/>
<reference evidence="2 3" key="1">
    <citation type="submission" date="2024-09" db="EMBL/GenBank/DDBJ databases">
        <title>Chromosome-scale assembly of Riccia fluitans.</title>
        <authorList>
            <person name="Paukszto L."/>
            <person name="Sawicki J."/>
            <person name="Karawczyk K."/>
            <person name="Piernik-Szablinska J."/>
            <person name="Szczecinska M."/>
            <person name="Mazdziarz M."/>
        </authorList>
    </citation>
    <scope>NUCLEOTIDE SEQUENCE [LARGE SCALE GENOMIC DNA]</scope>
    <source>
        <strain evidence="2">Rf_01</strain>
        <tissue evidence="2">Aerial parts of the thallus</tissue>
    </source>
</reference>
<evidence type="ECO:0000313" key="3">
    <source>
        <dbReference type="Proteomes" id="UP001605036"/>
    </source>
</evidence>
<dbReference type="EMBL" id="JBHFFA010000004">
    <property type="protein sequence ID" value="KAL2629293.1"/>
    <property type="molecule type" value="Genomic_DNA"/>
</dbReference>
<feature type="region of interest" description="Disordered" evidence="1">
    <location>
        <begin position="83"/>
        <end position="122"/>
    </location>
</feature>
<proteinExistence type="predicted"/>
<sequence>MESPESRPLAEALKGLYAKAEHIDYAVIDAFSESAYGGNPAAVIVLPSFKDSTWMQKVAAEFNLSETCYLVKRSTKLVEGDMITSQNESSSGEEVPVSSPGDDQQNDSEVGTDSAPEAEAPPRHIIHEYDLRWFTPTSEVDLCGHGTLAAAFVLFETGLVGKKDSIFFHTKAGLLSVRTVGPKEGDAQSSSAEGRSTPAVDMIELNFPWITTTPSPHSSVGELTQSLKNVEVVAIGKAAHKLIVELATREEVENFRPSMQELIQCDSDALFVTASGGPVSGYDFVSRCFFPKVGVDEDPVTGSAHCALGPYWSTKLGKDNLLAYQASKRGGTLAIQVDKKIGRVYIRGQATMVMAGILLK</sequence>
<dbReference type="SUPFAM" id="SSF54506">
    <property type="entry name" value="Diaminopimelate epimerase-like"/>
    <property type="match status" value="2"/>
</dbReference>
<evidence type="ECO:0000313" key="2">
    <source>
        <dbReference type="EMBL" id="KAL2629293.1"/>
    </source>
</evidence>
<dbReference type="Pfam" id="PF02567">
    <property type="entry name" value="PhzC-PhzF"/>
    <property type="match status" value="2"/>
</dbReference>
<dbReference type="Proteomes" id="UP001605036">
    <property type="component" value="Unassembled WGS sequence"/>
</dbReference>